<evidence type="ECO:0000256" key="3">
    <source>
        <dbReference type="SAM" id="SignalP"/>
    </source>
</evidence>
<dbReference type="AlphaFoldDB" id="A0A1Y1XLT4"/>
<dbReference type="Pfam" id="PF02839">
    <property type="entry name" value="CBM_5_12"/>
    <property type="match status" value="2"/>
</dbReference>
<dbReference type="GO" id="GO:0030246">
    <property type="term" value="F:carbohydrate binding"/>
    <property type="evidence" value="ECO:0007669"/>
    <property type="project" value="InterPro"/>
</dbReference>
<comment type="caution">
    <text evidence="5">The sequence shown here is derived from an EMBL/GenBank/DDBJ whole genome shotgun (WGS) entry which is preliminary data.</text>
</comment>
<dbReference type="SMART" id="SM00495">
    <property type="entry name" value="ChtBD3"/>
    <property type="match status" value="2"/>
</dbReference>
<proteinExistence type="predicted"/>
<feature type="chain" id="PRO_5012779158" description="Chitin-binding type-3 domain-containing protein" evidence="3">
    <location>
        <begin position="23"/>
        <end position="371"/>
    </location>
</feature>
<feature type="signal peptide" evidence="3">
    <location>
        <begin position="1"/>
        <end position="22"/>
    </location>
</feature>
<feature type="compositionally biased region" description="Polar residues" evidence="2">
    <location>
        <begin position="225"/>
        <end position="256"/>
    </location>
</feature>
<dbReference type="PANTHER" id="PTHR36182">
    <property type="entry name" value="PROTEIN, PUTATIVE (AFU_ORTHOLOGUE AFUA_6G10930)-RELATED"/>
    <property type="match status" value="1"/>
</dbReference>
<evidence type="ECO:0000313" key="5">
    <source>
        <dbReference type="EMBL" id="ORX86720.1"/>
    </source>
</evidence>
<dbReference type="InterPro" id="IPR003610">
    <property type="entry name" value="CBM5/12"/>
</dbReference>
<keyword evidence="3" id="KW-0732">Signal</keyword>
<dbReference type="InterPro" id="IPR036573">
    <property type="entry name" value="CBM_sf_5/12"/>
</dbReference>
<keyword evidence="6" id="KW-1185">Reference proteome</keyword>
<gene>
    <name evidence="5" type="ORF">K493DRAFT_319760</name>
</gene>
<dbReference type="Proteomes" id="UP000193498">
    <property type="component" value="Unassembled WGS sequence"/>
</dbReference>
<dbReference type="EMBL" id="MCFE01000565">
    <property type="protein sequence ID" value="ORX86720.1"/>
    <property type="molecule type" value="Genomic_DNA"/>
</dbReference>
<protein>
    <recommendedName>
        <fullName evidence="4">Chitin-binding type-3 domain-containing protein</fullName>
    </recommendedName>
</protein>
<sequence>MSSSKLALSAFALMLLTPYAFGHMEMVQPPPRRSKYNPTYTGNPDYDMISPLNAEKWPYPCRGYEKGGVVQTVKAGSSISVKLGGVAKHDGGHCQFAISYDDNTFVVLKDVYDDCLISSLDYSIQIPAGAPSGKATFAWAWINKIGNREYYMNCADIDIEGTADGSVSGPKLLVANLPGYPTIPEFGNGGYSGKDLFESRPNVKVTHAGSSEENPVPELKPTETIKPTETSKPVPTTDGGSSNCGDVPQWNSGTSYNGKDKVVYNNILWEAKWWTRNDQPGNNSQDVWASQGACDGKPVEPTKPVTSVEPTPTVEVGSGACSGIAEWRPNVAYNGEQKVVYNNRVWQAKWWSQNDKPGNNGPNVWVDLGAC</sequence>
<organism evidence="5 6">
    <name type="scientific">Basidiobolus meristosporus CBS 931.73</name>
    <dbReference type="NCBI Taxonomy" id="1314790"/>
    <lineage>
        <taxon>Eukaryota</taxon>
        <taxon>Fungi</taxon>
        <taxon>Fungi incertae sedis</taxon>
        <taxon>Zoopagomycota</taxon>
        <taxon>Entomophthoromycotina</taxon>
        <taxon>Basidiobolomycetes</taxon>
        <taxon>Basidiobolales</taxon>
        <taxon>Basidiobolaceae</taxon>
        <taxon>Basidiobolus</taxon>
    </lineage>
</organism>
<dbReference type="Gene3D" id="2.10.10.20">
    <property type="entry name" value="Carbohydrate-binding module superfamily 5/12"/>
    <property type="match status" value="2"/>
</dbReference>
<feature type="domain" description="Chitin-binding type-3" evidence="4">
    <location>
        <begin position="247"/>
        <end position="291"/>
    </location>
</feature>
<evidence type="ECO:0000259" key="4">
    <source>
        <dbReference type="SMART" id="SM00495"/>
    </source>
</evidence>
<dbReference type="InParanoid" id="A0A1Y1XLT4"/>
<feature type="region of interest" description="Disordered" evidence="2">
    <location>
        <begin position="206"/>
        <end position="256"/>
    </location>
</feature>
<dbReference type="GO" id="GO:0004553">
    <property type="term" value="F:hydrolase activity, hydrolyzing O-glycosyl compounds"/>
    <property type="evidence" value="ECO:0007669"/>
    <property type="project" value="InterPro"/>
</dbReference>
<dbReference type="CDD" id="cd12215">
    <property type="entry name" value="ChiC_BD"/>
    <property type="match status" value="2"/>
</dbReference>
<dbReference type="SUPFAM" id="SSF51055">
    <property type="entry name" value="Carbohydrate binding domain"/>
    <property type="match status" value="2"/>
</dbReference>
<dbReference type="GO" id="GO:0005576">
    <property type="term" value="C:extracellular region"/>
    <property type="evidence" value="ECO:0007669"/>
    <property type="project" value="InterPro"/>
</dbReference>
<evidence type="ECO:0000256" key="2">
    <source>
        <dbReference type="SAM" id="MobiDB-lite"/>
    </source>
</evidence>
<dbReference type="STRING" id="1314790.A0A1Y1XLT4"/>
<dbReference type="PANTHER" id="PTHR36182:SF1">
    <property type="entry name" value="PROTEIN, PUTATIVE (AFU_ORTHOLOGUE AFUA_6G10930)-RELATED"/>
    <property type="match status" value="1"/>
</dbReference>
<dbReference type="OrthoDB" id="3012298at2759"/>
<evidence type="ECO:0000256" key="1">
    <source>
        <dbReference type="ARBA" id="ARBA00022801"/>
    </source>
</evidence>
<dbReference type="GO" id="GO:0005975">
    <property type="term" value="P:carbohydrate metabolic process"/>
    <property type="evidence" value="ECO:0007669"/>
    <property type="project" value="InterPro"/>
</dbReference>
<accession>A0A1Y1XLT4</accession>
<dbReference type="Gene3D" id="2.70.50.70">
    <property type="match status" value="1"/>
</dbReference>
<name>A0A1Y1XLT4_9FUNG</name>
<reference evidence="5 6" key="1">
    <citation type="submission" date="2016-07" db="EMBL/GenBank/DDBJ databases">
        <title>Pervasive Adenine N6-methylation of Active Genes in Fungi.</title>
        <authorList>
            <consortium name="DOE Joint Genome Institute"/>
            <person name="Mondo S.J."/>
            <person name="Dannebaum R.O."/>
            <person name="Kuo R.C."/>
            <person name="Labutti K."/>
            <person name="Haridas S."/>
            <person name="Kuo A."/>
            <person name="Salamov A."/>
            <person name="Ahrendt S.R."/>
            <person name="Lipzen A."/>
            <person name="Sullivan W."/>
            <person name="Andreopoulos W.B."/>
            <person name="Clum A."/>
            <person name="Lindquist E."/>
            <person name="Daum C."/>
            <person name="Ramamoorthy G.K."/>
            <person name="Gryganskyi A."/>
            <person name="Culley D."/>
            <person name="Magnuson J.K."/>
            <person name="James T.Y."/>
            <person name="O'Malley M.A."/>
            <person name="Stajich J.E."/>
            <person name="Spatafora J.W."/>
            <person name="Visel A."/>
            <person name="Grigoriev I.V."/>
        </authorList>
    </citation>
    <scope>NUCLEOTIDE SEQUENCE [LARGE SCALE GENOMIC DNA]</scope>
    <source>
        <strain evidence="5 6">CBS 931.73</strain>
    </source>
</reference>
<evidence type="ECO:0000313" key="6">
    <source>
        <dbReference type="Proteomes" id="UP000193498"/>
    </source>
</evidence>
<feature type="domain" description="Chitin-binding type-3" evidence="4">
    <location>
        <begin position="324"/>
        <end position="368"/>
    </location>
</feature>
<keyword evidence="1" id="KW-0378">Hydrolase</keyword>